<accession>A0ACC1CLQ6</accession>
<keyword evidence="2" id="KW-1185">Reference proteome</keyword>
<reference evidence="1 2" key="1">
    <citation type="journal article" date="2021" name="Front. Genet.">
        <title>Chromosome-Level Genome Assembly Reveals Significant Gene Expansion in the Toll and IMD Signaling Pathways of Dendrolimus kikuchii.</title>
        <authorList>
            <person name="Zhou J."/>
            <person name="Wu P."/>
            <person name="Xiong Z."/>
            <person name="Liu N."/>
            <person name="Zhao N."/>
            <person name="Ji M."/>
            <person name="Qiu Y."/>
            <person name="Yang B."/>
        </authorList>
    </citation>
    <scope>NUCLEOTIDE SEQUENCE [LARGE SCALE GENOMIC DNA]</scope>
    <source>
        <strain evidence="1">Ann1</strain>
    </source>
</reference>
<organism evidence="1 2">
    <name type="scientific">Dendrolimus kikuchii</name>
    <dbReference type="NCBI Taxonomy" id="765133"/>
    <lineage>
        <taxon>Eukaryota</taxon>
        <taxon>Metazoa</taxon>
        <taxon>Ecdysozoa</taxon>
        <taxon>Arthropoda</taxon>
        <taxon>Hexapoda</taxon>
        <taxon>Insecta</taxon>
        <taxon>Pterygota</taxon>
        <taxon>Neoptera</taxon>
        <taxon>Endopterygota</taxon>
        <taxon>Lepidoptera</taxon>
        <taxon>Glossata</taxon>
        <taxon>Ditrysia</taxon>
        <taxon>Bombycoidea</taxon>
        <taxon>Lasiocampidae</taxon>
        <taxon>Dendrolimus</taxon>
    </lineage>
</organism>
<gene>
    <name evidence="1" type="ORF">K1T71_011673</name>
</gene>
<sequence>MWFDFRNYVSDDKIEPADDGSLGTQIDLHIGNDYYCLFIEDKIIHIKENLYIIDTEFEWVCSGQLKSSTECILSTTTYLQTHLAKEIGFTTPDPSIRDGEIKELWELETIGIKDSPKGSIEETALQHFHDTIEFKMDTNEKLSSNFGLAIGRLQSLLKRTSMNILEEYNKILNEQENLGIIEKVKDYRITPNHPIHYLPHHHVVKQDNTTKLIIVYDASAKLNKDHYSLNELLYKGPKLLEDLVGILLSFRQNEIAVVADVEKAFLQLGLQDEDKDVTRFLWLNNIKQSFIQENIICYRFCRVSFGVISSPFLLNATIKFHLQKYQNEVLSRVAKNIYVDNLVISVRTPEDAYYTYIETKKAFDNISMNIRQWNSNSLSFIQKVNEDQRERKRVTNVLGMTWDTKDDSLKFKINIENFENSKHNPTKRKILSAVASIFDPCGFAAPELLQAKIYIQDLWKAKYKWDTILPKEMVDKWMLILNNLEKLRNFQIPRYTRFKNCKLSAKYELHCFSDASLQSYAAVIYLKTIYLNNIKLFFLMGKTRLISPKDQNDLKIPRLELLGCLIGTTLITYVQNNLELCITKAFIWTSSQIVINWIKTNKLLHPFVSRRVEEINKHKDIEVLSP</sequence>
<name>A0ACC1CLQ6_9NEOP</name>
<dbReference type="Proteomes" id="UP000824533">
    <property type="component" value="Linkage Group LG21"/>
</dbReference>
<evidence type="ECO:0000313" key="1">
    <source>
        <dbReference type="EMBL" id="KAJ0172534.1"/>
    </source>
</evidence>
<protein>
    <submittedName>
        <fullName evidence="1">Uncharacterized protein</fullName>
    </submittedName>
</protein>
<dbReference type="EMBL" id="CM034407">
    <property type="protein sequence ID" value="KAJ0172534.1"/>
    <property type="molecule type" value="Genomic_DNA"/>
</dbReference>
<proteinExistence type="predicted"/>
<evidence type="ECO:0000313" key="2">
    <source>
        <dbReference type="Proteomes" id="UP000824533"/>
    </source>
</evidence>
<comment type="caution">
    <text evidence="1">The sequence shown here is derived from an EMBL/GenBank/DDBJ whole genome shotgun (WGS) entry which is preliminary data.</text>
</comment>